<comment type="caution">
    <text evidence="1">The sequence shown here is derived from an EMBL/GenBank/DDBJ whole genome shotgun (WGS) entry which is preliminary data.</text>
</comment>
<dbReference type="EMBL" id="AKHW03004278">
    <property type="protein sequence ID" value="KYO30159.1"/>
    <property type="molecule type" value="Genomic_DNA"/>
</dbReference>
<evidence type="ECO:0000313" key="2">
    <source>
        <dbReference type="Proteomes" id="UP000050525"/>
    </source>
</evidence>
<dbReference type="Proteomes" id="UP000050525">
    <property type="component" value="Unassembled WGS sequence"/>
</dbReference>
<reference evidence="1 2" key="1">
    <citation type="journal article" date="2012" name="Genome Biol.">
        <title>Sequencing three crocodilian genomes to illuminate the evolution of archosaurs and amniotes.</title>
        <authorList>
            <person name="St John J.A."/>
            <person name="Braun E.L."/>
            <person name="Isberg S.R."/>
            <person name="Miles L.G."/>
            <person name="Chong A.Y."/>
            <person name="Gongora J."/>
            <person name="Dalzell P."/>
            <person name="Moran C."/>
            <person name="Bed'hom B."/>
            <person name="Abzhanov A."/>
            <person name="Burgess S.C."/>
            <person name="Cooksey A.M."/>
            <person name="Castoe T.A."/>
            <person name="Crawford N.G."/>
            <person name="Densmore L.D."/>
            <person name="Drew J.C."/>
            <person name="Edwards S.V."/>
            <person name="Faircloth B.C."/>
            <person name="Fujita M.K."/>
            <person name="Greenwold M.J."/>
            <person name="Hoffmann F.G."/>
            <person name="Howard J.M."/>
            <person name="Iguchi T."/>
            <person name="Janes D.E."/>
            <person name="Khan S.Y."/>
            <person name="Kohno S."/>
            <person name="de Koning A.J."/>
            <person name="Lance S.L."/>
            <person name="McCarthy F.M."/>
            <person name="McCormack J.E."/>
            <person name="Merchant M.E."/>
            <person name="Peterson D.G."/>
            <person name="Pollock D.D."/>
            <person name="Pourmand N."/>
            <person name="Raney B.J."/>
            <person name="Roessler K.A."/>
            <person name="Sanford J.R."/>
            <person name="Sawyer R.H."/>
            <person name="Schmidt C.J."/>
            <person name="Triplett E.W."/>
            <person name="Tuberville T.D."/>
            <person name="Venegas-Anaya M."/>
            <person name="Howard J.T."/>
            <person name="Jarvis E.D."/>
            <person name="Guillette L.J.Jr."/>
            <person name="Glenn T.C."/>
            <person name="Green R.E."/>
            <person name="Ray D.A."/>
        </authorList>
    </citation>
    <scope>NUCLEOTIDE SEQUENCE [LARGE SCALE GENOMIC DNA]</scope>
    <source>
        <strain evidence="1">KSC_2009_1</strain>
    </source>
</reference>
<dbReference type="AlphaFoldDB" id="A0A151N0H6"/>
<name>A0A151N0H6_ALLMI</name>
<gene>
    <name evidence="1" type="ORF">Y1Q_0022400</name>
</gene>
<accession>A0A151N0H6</accession>
<organism evidence="1 2">
    <name type="scientific">Alligator mississippiensis</name>
    <name type="common">American alligator</name>
    <dbReference type="NCBI Taxonomy" id="8496"/>
    <lineage>
        <taxon>Eukaryota</taxon>
        <taxon>Metazoa</taxon>
        <taxon>Chordata</taxon>
        <taxon>Craniata</taxon>
        <taxon>Vertebrata</taxon>
        <taxon>Euteleostomi</taxon>
        <taxon>Archelosauria</taxon>
        <taxon>Archosauria</taxon>
        <taxon>Crocodylia</taxon>
        <taxon>Alligatoridae</taxon>
        <taxon>Alligatorinae</taxon>
        <taxon>Alligator</taxon>
    </lineage>
</organism>
<sequence length="112" mass="13006">MPSQGRHHCCCHATATWTLSSWLDPGKDADNMLLNTTTGVTLAILRLQPCCLWAHWVSQDWWLHAIQYTWDDKHWMGTFRMTQATFLDLLGQLWPYLEQQDTAMQSPLLTDT</sequence>
<evidence type="ECO:0000313" key="1">
    <source>
        <dbReference type="EMBL" id="KYO30159.1"/>
    </source>
</evidence>
<keyword evidence="2" id="KW-1185">Reference proteome</keyword>
<protein>
    <submittedName>
        <fullName evidence="1">Uncharacterized protein</fullName>
    </submittedName>
</protein>
<proteinExistence type="predicted"/>